<keyword evidence="2 3" id="KW-0040">ANK repeat</keyword>
<sequence>MLLDEGADPRVGVGGMTPLGLAVMTRQSDLVKALLSWRGGDGKKQKKQLPPVEGLGMGLVGGGDGDEGGDDKRDDDDGDGGDEKAIPCDDASAIAPPGDDKKASGGKSKKTKKKQTLQRVDPDEPIDAAVLDDGDPDGAGMCQCPVCQRRDNAQAPGGMDALDCNLAYGGGSGGSKNPLAAALGPLDGYGAERHLTPLAAAAKLDDAETVTALLLAGADPERSSGGMPPLAHASGKGSCAAVVALLDGGAKLESGASLPLVRGDRRVLTPLGVAAEAGELAAVELLLERGADPNGPPGAGMEPPLCCAVTDPPDDDDGNPVVGVVRALIAAGADPNASKEDAQSPYSPLMVAAGAGSVAVVKALLDGGADLEHVVRVTVGDSGGPRGGPDRKCQITALLHAAYCNELDAVRFLLLRGAKLFSADREAMSLVCDHLRSKAAHGVPDAAATLSLLRHQADAEADEEDEKAEQRLREERARAAELKEERKRQRQAEKVAAEADAVRKKLEDEQRKAAEETAEAERLATRLKKQEEYKKEQEARKAAAAAKRAKEKEKKAAAKALAEKEAEEEARAQANILQEVQDMVADLEVKRKAENAEREAREKLEREAAIKEEEEREAKEKAAEAAELERKAARKREAAGKQANVKPAAPLSAAAAAAAAKAHLLARDEAEGFVGPPTKVTKEDAAEGASWAHTGGFFVFLCNDSTEDECYERALFGAPAKFWDVAVEHVKPGTTLVLYNFAARTLSGPYEALAAPGWNEVPEGWQGGRGAPPGRR</sequence>
<feature type="region of interest" description="Disordered" evidence="4">
    <location>
        <begin position="611"/>
        <end position="648"/>
    </location>
</feature>
<dbReference type="AlphaFoldDB" id="C1N0X5"/>
<organism evidence="7">
    <name type="scientific">Micromonas pusilla (strain CCMP1545)</name>
    <name type="common">Picoplanktonic green alga</name>
    <dbReference type="NCBI Taxonomy" id="564608"/>
    <lineage>
        <taxon>Eukaryota</taxon>
        <taxon>Viridiplantae</taxon>
        <taxon>Chlorophyta</taxon>
        <taxon>Mamiellophyceae</taxon>
        <taxon>Mamiellales</taxon>
        <taxon>Mamiellaceae</taxon>
        <taxon>Micromonas</taxon>
    </lineage>
</organism>
<feature type="repeat" description="ANK" evidence="3">
    <location>
        <begin position="266"/>
        <end position="294"/>
    </location>
</feature>
<feature type="compositionally biased region" description="Basic and acidic residues" evidence="4">
    <location>
        <begin position="611"/>
        <end position="639"/>
    </location>
</feature>
<evidence type="ECO:0000256" key="1">
    <source>
        <dbReference type="ARBA" id="ARBA00022737"/>
    </source>
</evidence>
<feature type="compositionally biased region" description="Acidic residues" evidence="4">
    <location>
        <begin position="64"/>
        <end position="80"/>
    </location>
</feature>
<dbReference type="OrthoDB" id="1920894at2759"/>
<feature type="domain" description="DCD" evidence="5">
    <location>
        <begin position="693"/>
        <end position="776"/>
    </location>
</feature>
<accession>C1N0X5</accession>
<dbReference type="eggNOG" id="KOG4177">
    <property type="taxonomic scope" value="Eukaryota"/>
</dbReference>
<proteinExistence type="predicted"/>
<feature type="compositionally biased region" description="Acidic residues" evidence="4">
    <location>
        <begin position="123"/>
        <end position="135"/>
    </location>
</feature>
<reference evidence="6 7" key="1">
    <citation type="journal article" date="2009" name="Science">
        <title>Green evolution and dynamic adaptations revealed by genomes of the marine picoeukaryotes Micromonas.</title>
        <authorList>
            <person name="Worden A.Z."/>
            <person name="Lee J.H."/>
            <person name="Mock T."/>
            <person name="Rouze P."/>
            <person name="Simmons M.P."/>
            <person name="Aerts A.L."/>
            <person name="Allen A.E."/>
            <person name="Cuvelier M.L."/>
            <person name="Derelle E."/>
            <person name="Everett M.V."/>
            <person name="Foulon E."/>
            <person name="Grimwood J."/>
            <person name="Gundlach H."/>
            <person name="Henrissat B."/>
            <person name="Napoli C."/>
            <person name="McDonald S.M."/>
            <person name="Parker M.S."/>
            <person name="Rombauts S."/>
            <person name="Salamov A."/>
            <person name="Von Dassow P."/>
            <person name="Badger J.H."/>
            <person name="Coutinho P.M."/>
            <person name="Demir E."/>
            <person name="Dubchak I."/>
            <person name="Gentemann C."/>
            <person name="Eikrem W."/>
            <person name="Gready J.E."/>
            <person name="John U."/>
            <person name="Lanier W."/>
            <person name="Lindquist E.A."/>
            <person name="Lucas S."/>
            <person name="Mayer K.F."/>
            <person name="Moreau H."/>
            <person name="Not F."/>
            <person name="Otillar R."/>
            <person name="Panaud O."/>
            <person name="Pangilinan J."/>
            <person name="Paulsen I."/>
            <person name="Piegu B."/>
            <person name="Poliakov A."/>
            <person name="Robbens S."/>
            <person name="Schmutz J."/>
            <person name="Toulza E."/>
            <person name="Wyss T."/>
            <person name="Zelensky A."/>
            <person name="Zhou K."/>
            <person name="Armbrust E.V."/>
            <person name="Bhattacharya D."/>
            <person name="Goodenough U.W."/>
            <person name="Van de Peer Y."/>
            <person name="Grigoriev I.V."/>
        </authorList>
    </citation>
    <scope>NUCLEOTIDE SEQUENCE [LARGE SCALE GENOMIC DNA]</scope>
    <source>
        <strain evidence="6 7">CCMP1545</strain>
    </source>
</reference>
<dbReference type="STRING" id="564608.C1N0X5"/>
<dbReference type="SMART" id="SM00767">
    <property type="entry name" value="DCD"/>
    <property type="match status" value="1"/>
</dbReference>
<dbReference type="PROSITE" id="PS50088">
    <property type="entry name" value="ANK_REPEAT"/>
    <property type="match status" value="2"/>
</dbReference>
<feature type="compositionally biased region" description="Basic and acidic residues" evidence="4">
    <location>
        <begin position="480"/>
        <end position="541"/>
    </location>
</feature>
<keyword evidence="7" id="KW-1185">Reference proteome</keyword>
<dbReference type="KEGG" id="mpp:MICPUCDRAFT_62964"/>
<protein>
    <submittedName>
        <fullName evidence="6">Predicted protein</fullName>
    </submittedName>
</protein>
<dbReference type="InterPro" id="IPR036770">
    <property type="entry name" value="Ankyrin_rpt-contain_sf"/>
</dbReference>
<dbReference type="InterPro" id="IPR050663">
    <property type="entry name" value="Ankyrin-SOCS_Box"/>
</dbReference>
<dbReference type="RefSeq" id="XP_003061471.1">
    <property type="nucleotide sequence ID" value="XM_003061425.1"/>
</dbReference>
<evidence type="ECO:0000256" key="3">
    <source>
        <dbReference type="PROSITE-ProRule" id="PRU00023"/>
    </source>
</evidence>
<dbReference type="PANTHER" id="PTHR24193:SF121">
    <property type="entry name" value="ADA2A-CONTAINING COMPLEX COMPONENT 3, ISOFORM D"/>
    <property type="match status" value="1"/>
</dbReference>
<dbReference type="PANTHER" id="PTHR24193">
    <property type="entry name" value="ANKYRIN REPEAT PROTEIN"/>
    <property type="match status" value="1"/>
</dbReference>
<dbReference type="Gene3D" id="1.25.40.20">
    <property type="entry name" value="Ankyrin repeat-containing domain"/>
    <property type="match status" value="2"/>
</dbReference>
<dbReference type="Pfam" id="PF10539">
    <property type="entry name" value="Dev_Cell_Death"/>
    <property type="match status" value="1"/>
</dbReference>
<evidence type="ECO:0000256" key="4">
    <source>
        <dbReference type="SAM" id="MobiDB-lite"/>
    </source>
</evidence>
<dbReference type="PROSITE" id="PS51222">
    <property type="entry name" value="DCD"/>
    <property type="match status" value="1"/>
</dbReference>
<evidence type="ECO:0000313" key="7">
    <source>
        <dbReference type="Proteomes" id="UP000001876"/>
    </source>
</evidence>
<feature type="region of interest" description="Disordered" evidence="4">
    <location>
        <begin position="36"/>
        <end position="135"/>
    </location>
</feature>
<dbReference type="PROSITE" id="PS50297">
    <property type="entry name" value="ANK_REP_REGION"/>
    <property type="match status" value="2"/>
</dbReference>
<feature type="region of interest" description="Disordered" evidence="4">
    <location>
        <begin position="480"/>
        <end position="551"/>
    </location>
</feature>
<dbReference type="GO" id="GO:0000976">
    <property type="term" value="F:transcription cis-regulatory region binding"/>
    <property type="evidence" value="ECO:0007669"/>
    <property type="project" value="TreeGrafter"/>
</dbReference>
<feature type="repeat" description="ANK" evidence="3">
    <location>
        <begin position="344"/>
        <end position="376"/>
    </location>
</feature>
<keyword evidence="1" id="KW-0677">Repeat</keyword>
<name>C1N0X5_MICPC</name>
<dbReference type="InterPro" id="IPR002110">
    <property type="entry name" value="Ankyrin_rpt"/>
</dbReference>
<evidence type="ECO:0000259" key="5">
    <source>
        <dbReference type="PROSITE" id="PS51222"/>
    </source>
</evidence>
<evidence type="ECO:0000256" key="2">
    <source>
        <dbReference type="ARBA" id="ARBA00023043"/>
    </source>
</evidence>
<evidence type="ECO:0000313" key="6">
    <source>
        <dbReference type="EMBL" id="EEH54101.1"/>
    </source>
</evidence>
<dbReference type="GeneID" id="9686911"/>
<dbReference type="Pfam" id="PF12796">
    <property type="entry name" value="Ank_2"/>
    <property type="match status" value="2"/>
</dbReference>
<feature type="compositionally biased region" description="Basic residues" evidence="4">
    <location>
        <begin position="107"/>
        <end position="116"/>
    </location>
</feature>
<dbReference type="EMBL" id="GG663744">
    <property type="protein sequence ID" value="EEH54101.1"/>
    <property type="molecule type" value="Genomic_DNA"/>
</dbReference>
<dbReference type="Proteomes" id="UP000001876">
    <property type="component" value="Unassembled WGS sequence"/>
</dbReference>
<dbReference type="OMA" id="GASWAHT"/>
<dbReference type="GO" id="GO:0045944">
    <property type="term" value="P:positive regulation of transcription by RNA polymerase II"/>
    <property type="evidence" value="ECO:0007669"/>
    <property type="project" value="TreeGrafter"/>
</dbReference>
<dbReference type="GO" id="GO:0005634">
    <property type="term" value="C:nucleus"/>
    <property type="evidence" value="ECO:0007669"/>
    <property type="project" value="TreeGrafter"/>
</dbReference>
<gene>
    <name evidence="6" type="ORF">MICPUCDRAFT_62964</name>
</gene>
<dbReference type="SMART" id="SM00248">
    <property type="entry name" value="ANK"/>
    <property type="match status" value="7"/>
</dbReference>
<dbReference type="SUPFAM" id="SSF48403">
    <property type="entry name" value="Ankyrin repeat"/>
    <property type="match status" value="1"/>
</dbReference>
<dbReference type="InterPro" id="IPR013989">
    <property type="entry name" value="Dev_and_cell_death_domain"/>
</dbReference>